<dbReference type="PANTHER" id="PTHR31181">
    <property type="entry name" value="EGG CELL-SECRETED PROTEIN 1.4"/>
    <property type="match status" value="1"/>
</dbReference>
<evidence type="ECO:0000313" key="5">
    <source>
        <dbReference type="Proteomes" id="UP001177140"/>
    </source>
</evidence>
<feature type="region of interest" description="Disordered" evidence="2">
    <location>
        <begin position="164"/>
        <end position="183"/>
    </location>
</feature>
<organism evidence="4 5">
    <name type="scientific">Papaver nudicaule</name>
    <name type="common">Iceland poppy</name>
    <dbReference type="NCBI Taxonomy" id="74823"/>
    <lineage>
        <taxon>Eukaryota</taxon>
        <taxon>Viridiplantae</taxon>
        <taxon>Streptophyta</taxon>
        <taxon>Embryophyta</taxon>
        <taxon>Tracheophyta</taxon>
        <taxon>Spermatophyta</taxon>
        <taxon>Magnoliopsida</taxon>
        <taxon>Ranunculales</taxon>
        <taxon>Papaveraceae</taxon>
        <taxon>Papaveroideae</taxon>
        <taxon>Papaver</taxon>
    </lineage>
</organism>
<dbReference type="PANTHER" id="PTHR31181:SF67">
    <property type="entry name" value="PROLAMIN-LIKE PROTEIN (DUF1278)"/>
    <property type="match status" value="1"/>
</dbReference>
<evidence type="ECO:0000256" key="1">
    <source>
        <dbReference type="ARBA" id="ARBA00022729"/>
    </source>
</evidence>
<evidence type="ECO:0000259" key="3">
    <source>
        <dbReference type="Pfam" id="PF05617"/>
    </source>
</evidence>
<dbReference type="GO" id="GO:0031982">
    <property type="term" value="C:vesicle"/>
    <property type="evidence" value="ECO:0007669"/>
    <property type="project" value="TreeGrafter"/>
</dbReference>
<feature type="domain" description="Prolamin-like" evidence="3">
    <location>
        <begin position="84"/>
        <end position="154"/>
    </location>
</feature>
<dbReference type="EMBL" id="JAJJMA010049689">
    <property type="protein sequence ID" value="MCL7025840.1"/>
    <property type="molecule type" value="Genomic_DNA"/>
</dbReference>
<dbReference type="Pfam" id="PF05617">
    <property type="entry name" value="Prolamin_like"/>
    <property type="match status" value="2"/>
</dbReference>
<keyword evidence="1" id="KW-0732">Signal</keyword>
<dbReference type="GO" id="GO:0005576">
    <property type="term" value="C:extracellular region"/>
    <property type="evidence" value="ECO:0007669"/>
    <property type="project" value="TreeGrafter"/>
</dbReference>
<sequence>MMMAKDRQNGRRTPSVPVFTVTCITVFLMSIVMSSTTAQKDRVHNMDKYSSVPVAAATTSSADSKSDYLRTQNIELENFDLLQCVSVSPQIVQCAANVYLTYLYHYIPLNIASSCCEVIIKVGEKCLPKFDFPVIESRHFEFLNNLPNQLKKLCELAQPHSSASSTRQALPTNVASRGRSGGLKVSSKQDGQVFGECLFSKLRSVEQCEKEVVTFFTTLQVQSVGKVCCKAILDISEGCWSSVFPFNPFFPSMLKNYCMPLLAFPPSP</sequence>
<comment type="caution">
    <text evidence="4">The sequence shown here is derived from an EMBL/GenBank/DDBJ whole genome shotgun (WGS) entry which is preliminary data.</text>
</comment>
<dbReference type="GO" id="GO:0080155">
    <property type="term" value="P:regulation of double fertilization forming a zygote and endosperm"/>
    <property type="evidence" value="ECO:0007669"/>
    <property type="project" value="TreeGrafter"/>
</dbReference>
<dbReference type="Proteomes" id="UP001177140">
    <property type="component" value="Unassembled WGS sequence"/>
</dbReference>
<reference evidence="4" key="1">
    <citation type="submission" date="2022-03" db="EMBL/GenBank/DDBJ databases">
        <title>A functionally conserved STORR gene fusion in Papaver species that diverged 16.8 million years ago.</title>
        <authorList>
            <person name="Catania T."/>
        </authorList>
    </citation>
    <scope>NUCLEOTIDE SEQUENCE</scope>
    <source>
        <strain evidence="4">S-191538</strain>
    </source>
</reference>
<protein>
    <recommendedName>
        <fullName evidence="3">Prolamin-like domain-containing protein</fullName>
    </recommendedName>
</protein>
<feature type="domain" description="Prolamin-like" evidence="3">
    <location>
        <begin position="200"/>
        <end position="258"/>
    </location>
</feature>
<evidence type="ECO:0000256" key="2">
    <source>
        <dbReference type="SAM" id="MobiDB-lite"/>
    </source>
</evidence>
<name>A0AA41RZ80_PAPNU</name>
<feature type="compositionally biased region" description="Polar residues" evidence="2">
    <location>
        <begin position="164"/>
        <end position="175"/>
    </location>
</feature>
<gene>
    <name evidence="4" type="ORF">MKW94_010079</name>
</gene>
<dbReference type="GO" id="GO:2000008">
    <property type="term" value="P:regulation of protein localization to cell surface"/>
    <property type="evidence" value="ECO:0007669"/>
    <property type="project" value="TreeGrafter"/>
</dbReference>
<dbReference type="InterPro" id="IPR008502">
    <property type="entry name" value="Prolamin-like"/>
</dbReference>
<dbReference type="AlphaFoldDB" id="A0AA41RZ80"/>
<dbReference type="GO" id="GO:0009567">
    <property type="term" value="P:double fertilization forming a zygote and endosperm"/>
    <property type="evidence" value="ECO:0007669"/>
    <property type="project" value="TreeGrafter"/>
</dbReference>
<accession>A0AA41RZ80</accession>
<proteinExistence type="predicted"/>
<keyword evidence="5" id="KW-1185">Reference proteome</keyword>
<evidence type="ECO:0000313" key="4">
    <source>
        <dbReference type="EMBL" id="MCL7025840.1"/>
    </source>
</evidence>